<comment type="caution">
    <text evidence="3">The sequence shown here is derived from an EMBL/GenBank/DDBJ whole genome shotgun (WGS) entry which is preliminary data.</text>
</comment>
<feature type="chain" id="PRO_5047265694" evidence="1">
    <location>
        <begin position="22"/>
        <end position="469"/>
    </location>
</feature>
<keyword evidence="4" id="KW-1185">Reference proteome</keyword>
<accession>A0ABW3AYQ9</accession>
<gene>
    <name evidence="3" type="ORF">ACFQZJ_00970</name>
</gene>
<sequence>MRSFPFYILWLFLSLPLANRAQIHQGFTYDNYGGVHNVVGNPANSVESKYKFHINAISYNKWNLSDFGAVDLLNIETKPNGFNGLDFKENKMNPTNQNNLTANSDVMLPSVIWGFHPKHAAGLIWRSRSFTDYQGFNGNLWTRLNGSDPIAEGVSGNSNFNNTVHQWDEVGLNYATVLLNSNYHFLKFGGTIKYLSGRGGVELRGNIDVDDAGELLTSPNSTDLLYVNTFSDTGNFQNNSEMSPFYSNAFGFKFKNFGVGGDVGLVYEWRPRETNRVGVRNSSSGVNTYKLRISAAILDLGTIAYGTKNNNIRKKEYTASDIPIATTSLEDFNTSLSAIPSGESNSTEQGSVSFGLPTALNIGLDYILFNDKNYYLNLNYLHGLTNNEDEYTNTRANLLTFTPRYETRDLSVYLPISYGVSSSSIHAGIGLRYKYITAGCAALNTFIEDKPLNHIYVGISLPILEEVFQ</sequence>
<dbReference type="Proteomes" id="UP001597012">
    <property type="component" value="Unassembled WGS sequence"/>
</dbReference>
<evidence type="ECO:0000256" key="1">
    <source>
        <dbReference type="SAM" id="SignalP"/>
    </source>
</evidence>
<dbReference type="InterPro" id="IPR043781">
    <property type="entry name" value="DUF5723"/>
</dbReference>
<proteinExistence type="predicted"/>
<protein>
    <submittedName>
        <fullName evidence="3">DUF5723 family protein</fullName>
    </submittedName>
</protein>
<name>A0ABW3AYQ9_9FLAO</name>
<dbReference type="EMBL" id="JBHTHY010000003">
    <property type="protein sequence ID" value="MFD0796015.1"/>
    <property type="molecule type" value="Genomic_DNA"/>
</dbReference>
<organism evidence="3 4">
    <name type="scientific">Maribacter chungangensis</name>
    <dbReference type="NCBI Taxonomy" id="1069117"/>
    <lineage>
        <taxon>Bacteria</taxon>
        <taxon>Pseudomonadati</taxon>
        <taxon>Bacteroidota</taxon>
        <taxon>Flavobacteriia</taxon>
        <taxon>Flavobacteriales</taxon>
        <taxon>Flavobacteriaceae</taxon>
        <taxon>Maribacter</taxon>
    </lineage>
</organism>
<feature type="domain" description="DUF5723" evidence="2">
    <location>
        <begin position="42"/>
        <end position="434"/>
    </location>
</feature>
<evidence type="ECO:0000313" key="4">
    <source>
        <dbReference type="Proteomes" id="UP001597012"/>
    </source>
</evidence>
<evidence type="ECO:0000259" key="2">
    <source>
        <dbReference type="Pfam" id="PF18990"/>
    </source>
</evidence>
<reference evidence="4" key="1">
    <citation type="journal article" date="2019" name="Int. J. Syst. Evol. Microbiol.">
        <title>The Global Catalogue of Microorganisms (GCM) 10K type strain sequencing project: providing services to taxonomists for standard genome sequencing and annotation.</title>
        <authorList>
            <consortium name="The Broad Institute Genomics Platform"/>
            <consortium name="The Broad Institute Genome Sequencing Center for Infectious Disease"/>
            <person name="Wu L."/>
            <person name="Ma J."/>
        </authorList>
    </citation>
    <scope>NUCLEOTIDE SEQUENCE [LARGE SCALE GENOMIC DNA]</scope>
    <source>
        <strain evidence="4">CCUG 61948</strain>
    </source>
</reference>
<feature type="signal peptide" evidence="1">
    <location>
        <begin position="1"/>
        <end position="21"/>
    </location>
</feature>
<dbReference type="RefSeq" id="WP_379931686.1">
    <property type="nucleotide sequence ID" value="NZ_JBHTHY010000003.1"/>
</dbReference>
<dbReference type="Pfam" id="PF18990">
    <property type="entry name" value="DUF5723"/>
    <property type="match status" value="1"/>
</dbReference>
<evidence type="ECO:0000313" key="3">
    <source>
        <dbReference type="EMBL" id="MFD0796015.1"/>
    </source>
</evidence>
<keyword evidence="1" id="KW-0732">Signal</keyword>